<evidence type="ECO:0000256" key="2">
    <source>
        <dbReference type="ARBA" id="ARBA00022448"/>
    </source>
</evidence>
<keyword evidence="7 9" id="KW-0472">Membrane</keyword>
<keyword evidence="3" id="KW-1003">Cell membrane</keyword>
<feature type="transmembrane region" description="Helical" evidence="9">
    <location>
        <begin position="206"/>
        <end position="227"/>
    </location>
</feature>
<keyword evidence="4 9" id="KW-0812">Transmembrane</keyword>
<feature type="transmembrane region" description="Helical" evidence="9">
    <location>
        <begin position="20"/>
        <end position="41"/>
    </location>
</feature>
<evidence type="ECO:0000256" key="5">
    <source>
        <dbReference type="ARBA" id="ARBA00022989"/>
    </source>
</evidence>
<dbReference type="Proteomes" id="UP000248975">
    <property type="component" value="Unassembled WGS sequence"/>
</dbReference>
<evidence type="ECO:0000256" key="6">
    <source>
        <dbReference type="ARBA" id="ARBA00023065"/>
    </source>
</evidence>
<feature type="transmembrane region" description="Helical" evidence="9">
    <location>
        <begin position="47"/>
        <end position="69"/>
    </location>
</feature>
<reference evidence="10 11" key="1">
    <citation type="submission" date="2017-08" db="EMBL/GenBank/DDBJ databases">
        <title>Infants hospitalized years apart are colonized by the same room-sourced microbial strains.</title>
        <authorList>
            <person name="Brooks B."/>
            <person name="Olm M.R."/>
            <person name="Firek B.A."/>
            <person name="Baker R."/>
            <person name="Thomas B.C."/>
            <person name="Morowitz M.J."/>
            <person name="Banfield J.F."/>
        </authorList>
    </citation>
    <scope>NUCLEOTIDE SEQUENCE [LARGE SCALE GENOMIC DNA]</scope>
    <source>
        <strain evidence="10">S2_003_000_R2_11</strain>
    </source>
</reference>
<accession>A0A2W5SB74</accession>
<evidence type="ECO:0000256" key="1">
    <source>
        <dbReference type="ARBA" id="ARBA00004651"/>
    </source>
</evidence>
<protein>
    <recommendedName>
        <fullName evidence="12">Bestrophin</fullName>
    </recommendedName>
</protein>
<comment type="caution">
    <text evidence="10">The sequence shown here is derived from an EMBL/GenBank/DDBJ whole genome shotgun (WGS) entry which is preliminary data.</text>
</comment>
<dbReference type="PANTHER" id="PTHR33281:SF19">
    <property type="entry name" value="VOLTAGE-DEPENDENT ANION CHANNEL-FORMING PROTEIN YNEE"/>
    <property type="match status" value="1"/>
</dbReference>
<keyword evidence="6" id="KW-0406">Ion transport</keyword>
<keyword evidence="5 9" id="KW-1133">Transmembrane helix</keyword>
<evidence type="ECO:0000313" key="10">
    <source>
        <dbReference type="EMBL" id="PZR00282.1"/>
    </source>
</evidence>
<dbReference type="PANTHER" id="PTHR33281">
    <property type="entry name" value="UPF0187 PROTEIN YNEE"/>
    <property type="match status" value="1"/>
</dbReference>
<organism evidence="10 11">
    <name type="scientific">Cereibacter sphaeroides</name>
    <name type="common">Rhodobacter sphaeroides</name>
    <dbReference type="NCBI Taxonomy" id="1063"/>
    <lineage>
        <taxon>Bacteria</taxon>
        <taxon>Pseudomonadati</taxon>
        <taxon>Pseudomonadota</taxon>
        <taxon>Alphaproteobacteria</taxon>
        <taxon>Rhodobacterales</taxon>
        <taxon>Paracoccaceae</taxon>
        <taxon>Cereibacter</taxon>
    </lineage>
</organism>
<name>A0A2W5SB74_CERSP</name>
<feature type="transmembrane region" description="Helical" evidence="9">
    <location>
        <begin position="233"/>
        <end position="250"/>
    </location>
</feature>
<proteinExistence type="inferred from homology"/>
<keyword evidence="2" id="KW-0813">Transport</keyword>
<dbReference type="Pfam" id="PF25539">
    <property type="entry name" value="Bestrophin_2"/>
    <property type="match status" value="1"/>
</dbReference>
<sequence length="300" mass="33115">MIVRDKPGPWQLLFAIRGSVLPHIAWTLIGLMAFSAAILAIDRMVLPMAHINATPFAVFGVALSLFLGFRNNAAYDRWWEARRLWGGLIADLRSFAREAETFVQDDATRLRLIHLSLAFLHLHRLNLRRLPVDAAADTALRAALANVTGAPHPPCAALDMMGAEIADAYRVERIDGFGARTLTSRLSSIALNQAGCERIATTPLPYVYSLLIFRTSYLYCLLIPFALIEPVGWLTPLFVGIIAYMFFGLAEVTEELAHPFGDTLNALPLDAMCRTVEISLAPHLGLKAPEPLKPVDFVLN</sequence>
<evidence type="ECO:0000256" key="8">
    <source>
        <dbReference type="ARBA" id="ARBA00034708"/>
    </source>
</evidence>
<evidence type="ECO:0008006" key="12">
    <source>
        <dbReference type="Google" id="ProtNLM"/>
    </source>
</evidence>
<evidence type="ECO:0000256" key="4">
    <source>
        <dbReference type="ARBA" id="ARBA00022692"/>
    </source>
</evidence>
<evidence type="ECO:0000256" key="7">
    <source>
        <dbReference type="ARBA" id="ARBA00023136"/>
    </source>
</evidence>
<dbReference type="GO" id="GO:0005254">
    <property type="term" value="F:chloride channel activity"/>
    <property type="evidence" value="ECO:0007669"/>
    <property type="project" value="InterPro"/>
</dbReference>
<dbReference type="EMBL" id="QFQS01000001">
    <property type="protein sequence ID" value="PZR00282.1"/>
    <property type="molecule type" value="Genomic_DNA"/>
</dbReference>
<evidence type="ECO:0000256" key="9">
    <source>
        <dbReference type="SAM" id="Phobius"/>
    </source>
</evidence>
<comment type="subcellular location">
    <subcellularLocation>
        <location evidence="1">Cell membrane</location>
        <topology evidence="1">Multi-pass membrane protein</topology>
    </subcellularLocation>
</comment>
<evidence type="ECO:0000313" key="11">
    <source>
        <dbReference type="Proteomes" id="UP000248975"/>
    </source>
</evidence>
<evidence type="ECO:0000256" key="3">
    <source>
        <dbReference type="ARBA" id="ARBA00022475"/>
    </source>
</evidence>
<dbReference type="GO" id="GO:0005886">
    <property type="term" value="C:plasma membrane"/>
    <property type="evidence" value="ECO:0007669"/>
    <property type="project" value="UniProtKB-SubCell"/>
</dbReference>
<comment type="similarity">
    <text evidence="8">Belongs to the anion channel-forming bestrophin (TC 1.A.46) family.</text>
</comment>
<dbReference type="AlphaFoldDB" id="A0A2W5SB74"/>
<dbReference type="InterPro" id="IPR044669">
    <property type="entry name" value="YneE/VCCN1/2-like"/>
</dbReference>
<gene>
    <name evidence="10" type="ORF">DI533_06775</name>
</gene>